<organism evidence="1 2">
    <name type="scientific">Vreelandella salicampi</name>
    <dbReference type="NCBI Taxonomy" id="1449798"/>
    <lineage>
        <taxon>Bacteria</taxon>
        <taxon>Pseudomonadati</taxon>
        <taxon>Pseudomonadota</taxon>
        <taxon>Gammaproteobacteria</taxon>
        <taxon>Oceanospirillales</taxon>
        <taxon>Halomonadaceae</taxon>
        <taxon>Vreelandella</taxon>
    </lineage>
</organism>
<gene>
    <name evidence="1" type="ORF">HZS81_17375</name>
</gene>
<protein>
    <submittedName>
        <fullName evidence="1">Uncharacterized protein</fullName>
    </submittedName>
</protein>
<comment type="caution">
    <text evidence="1">The sequence shown here is derived from an EMBL/GenBank/DDBJ whole genome shotgun (WGS) entry which is preliminary data.</text>
</comment>
<keyword evidence="2" id="KW-1185">Reference proteome</keyword>
<reference evidence="1 2" key="1">
    <citation type="journal article" date="2015" name="Int. J. Syst. Evol. Microbiol.">
        <title>Halomonas salicampi sp. nov., a halotolerant and alkalitolerant bacterium isolated from a saltern soil.</title>
        <authorList>
            <person name="Lee J.C."/>
            <person name="Kim Y.S."/>
            <person name="Yun B.S."/>
            <person name="Whang K.S."/>
        </authorList>
    </citation>
    <scope>NUCLEOTIDE SEQUENCE [LARGE SCALE GENOMIC DNA]</scope>
    <source>
        <strain evidence="1 2">BH103</strain>
    </source>
</reference>
<dbReference type="AlphaFoldDB" id="A0A7Z0RWC4"/>
<evidence type="ECO:0000313" key="1">
    <source>
        <dbReference type="EMBL" id="NYS62527.1"/>
    </source>
</evidence>
<name>A0A7Z0RWC4_9GAMM</name>
<accession>A0A7Z0RWC4</accession>
<dbReference type="EMBL" id="JACCDF010000023">
    <property type="protein sequence ID" value="NYS62527.1"/>
    <property type="molecule type" value="Genomic_DNA"/>
</dbReference>
<sequence length="176" mass="20823">MIHESCYWKDDLIKLANKLERRLIQTRWGEKNFYTVEKEVFIGFYSVRKLIESKKVSDSLKIKNYEVKEFSYKGHPESIMTHFREADYDLSKAKISTITIMQLCNQFIHSHHFLPFLPNGKNLIGFFFCSDHKRTSCIYLITLFDIVEIFRTIGGNYPSSKHMRRLPNGKSVTKIE</sequence>
<proteinExistence type="predicted"/>
<evidence type="ECO:0000313" key="2">
    <source>
        <dbReference type="Proteomes" id="UP000586119"/>
    </source>
</evidence>
<dbReference type="RefSeq" id="WP_179931783.1">
    <property type="nucleotide sequence ID" value="NZ_JACCDF010000023.1"/>
</dbReference>
<dbReference type="Proteomes" id="UP000586119">
    <property type="component" value="Unassembled WGS sequence"/>
</dbReference>